<proteinExistence type="predicted"/>
<dbReference type="EMBL" id="PDLN01000007">
    <property type="protein sequence ID" value="RDW80412.1"/>
    <property type="molecule type" value="Genomic_DNA"/>
</dbReference>
<dbReference type="InterPro" id="IPR013094">
    <property type="entry name" value="AB_hydrolase_3"/>
</dbReference>
<protein>
    <recommendedName>
        <fullName evidence="2">Alpha/beta hydrolase fold-3 domain-containing protein</fullName>
    </recommendedName>
</protein>
<dbReference type="Proteomes" id="UP000256328">
    <property type="component" value="Unassembled WGS sequence"/>
</dbReference>
<feature type="domain" description="Alpha/beta hydrolase fold-3" evidence="2">
    <location>
        <begin position="109"/>
        <end position="327"/>
    </location>
</feature>
<evidence type="ECO:0000313" key="4">
    <source>
        <dbReference type="Proteomes" id="UP000256328"/>
    </source>
</evidence>
<name>A0A3D8S281_9HELO</name>
<dbReference type="Pfam" id="PF07859">
    <property type="entry name" value="Abhydrolase_3"/>
    <property type="match status" value="1"/>
</dbReference>
<dbReference type="PANTHER" id="PTHR48081:SF8">
    <property type="entry name" value="ALPHA_BETA HYDROLASE FOLD-3 DOMAIN-CONTAINING PROTEIN-RELATED"/>
    <property type="match status" value="1"/>
</dbReference>
<keyword evidence="4" id="KW-1185">Reference proteome</keyword>
<dbReference type="Gene3D" id="3.40.50.1820">
    <property type="entry name" value="alpha/beta hydrolase"/>
    <property type="match status" value="1"/>
</dbReference>
<evidence type="ECO:0000313" key="3">
    <source>
        <dbReference type="EMBL" id="RDW80412.1"/>
    </source>
</evidence>
<sequence>MATSSEKAIIVSHPLINSIPPELEARFDPAYLEYYNKYSAGRLATHQVPIESYRADPAKYTTVYGRQRVDQGNLIITEQECPVEGGSIAIRIFQPEAAEKAPGPRPVYINFHGGGWVFGGLVTDFDFCKRLALETGCVCFDVDYRLAPEYKFPIPLNDCWAGFQWVRDHKDEFNIDVNRIAIGGASAGGHLSAVVAHFCRDAGIPLAFQVLAVPVCDLHVFTPEGALRPDQPYESYREMYYTQPLPAERMAYFHKKFLGDPRPASLDDDWKVSPIKAPNFKDLAPAIVITAEMDPLRDEGEAYGKKMNEAGSKAQIVRVPGVPHVFMQMDDFLEGGKLFNKLVIKALNEAFATT</sequence>
<dbReference type="OrthoDB" id="408631at2759"/>
<accession>A0A3D8S281</accession>
<evidence type="ECO:0000256" key="1">
    <source>
        <dbReference type="ARBA" id="ARBA00022801"/>
    </source>
</evidence>
<dbReference type="PANTHER" id="PTHR48081">
    <property type="entry name" value="AB HYDROLASE SUPERFAMILY PROTEIN C4A8.06C"/>
    <property type="match status" value="1"/>
</dbReference>
<evidence type="ECO:0000259" key="2">
    <source>
        <dbReference type="Pfam" id="PF07859"/>
    </source>
</evidence>
<organism evidence="3 4">
    <name type="scientific">Coleophoma crateriformis</name>
    <dbReference type="NCBI Taxonomy" id="565419"/>
    <lineage>
        <taxon>Eukaryota</taxon>
        <taxon>Fungi</taxon>
        <taxon>Dikarya</taxon>
        <taxon>Ascomycota</taxon>
        <taxon>Pezizomycotina</taxon>
        <taxon>Leotiomycetes</taxon>
        <taxon>Helotiales</taxon>
        <taxon>Dermateaceae</taxon>
        <taxon>Coleophoma</taxon>
    </lineage>
</organism>
<dbReference type="GO" id="GO:0016787">
    <property type="term" value="F:hydrolase activity"/>
    <property type="evidence" value="ECO:0007669"/>
    <property type="project" value="UniProtKB-KW"/>
</dbReference>
<keyword evidence="1" id="KW-0378">Hydrolase</keyword>
<dbReference type="InterPro" id="IPR029058">
    <property type="entry name" value="AB_hydrolase_fold"/>
</dbReference>
<comment type="caution">
    <text evidence="3">The sequence shown here is derived from an EMBL/GenBank/DDBJ whole genome shotgun (WGS) entry which is preliminary data.</text>
</comment>
<dbReference type="InterPro" id="IPR050300">
    <property type="entry name" value="GDXG_lipolytic_enzyme"/>
</dbReference>
<dbReference type="AlphaFoldDB" id="A0A3D8S281"/>
<dbReference type="SUPFAM" id="SSF53474">
    <property type="entry name" value="alpha/beta-Hydrolases"/>
    <property type="match status" value="1"/>
</dbReference>
<reference evidence="3 4" key="1">
    <citation type="journal article" date="2018" name="IMA Fungus">
        <title>IMA Genome-F 9: Draft genome sequence of Annulohypoxylon stygium, Aspergillus mulundensis, Berkeleyomyces basicola (syn. Thielaviopsis basicola), Ceratocystis smalleyi, two Cercospora beticola strains, Coleophoma cylindrospora, Fusarium fracticaudum, Phialophora cf. hyalina, and Morchella septimelata.</title>
        <authorList>
            <person name="Wingfield B.D."/>
            <person name="Bills G.F."/>
            <person name="Dong Y."/>
            <person name="Huang W."/>
            <person name="Nel W.J."/>
            <person name="Swalarsk-Parry B.S."/>
            <person name="Vaghefi N."/>
            <person name="Wilken P.M."/>
            <person name="An Z."/>
            <person name="de Beer Z.W."/>
            <person name="De Vos L."/>
            <person name="Chen L."/>
            <person name="Duong T.A."/>
            <person name="Gao Y."/>
            <person name="Hammerbacher A."/>
            <person name="Kikkert J.R."/>
            <person name="Li Y."/>
            <person name="Li H."/>
            <person name="Li K."/>
            <person name="Li Q."/>
            <person name="Liu X."/>
            <person name="Ma X."/>
            <person name="Naidoo K."/>
            <person name="Pethybridge S.J."/>
            <person name="Sun J."/>
            <person name="Steenkamp E.T."/>
            <person name="van der Nest M.A."/>
            <person name="van Wyk S."/>
            <person name="Wingfield M.J."/>
            <person name="Xiong C."/>
            <person name="Yue Q."/>
            <person name="Zhang X."/>
        </authorList>
    </citation>
    <scope>NUCLEOTIDE SEQUENCE [LARGE SCALE GENOMIC DNA]</scope>
    <source>
        <strain evidence="3 4">BP5796</strain>
    </source>
</reference>
<gene>
    <name evidence="3" type="ORF">BP5796_05110</name>
</gene>